<feature type="disulfide bond" evidence="25">
    <location>
        <begin position="225"/>
        <end position="234"/>
    </location>
</feature>
<dbReference type="GO" id="GO:0015031">
    <property type="term" value="P:protein transport"/>
    <property type="evidence" value="ECO:0007669"/>
    <property type="project" value="UniProtKB-KW"/>
</dbReference>
<dbReference type="FunFam" id="2.10.25.10:FF:000143">
    <property type="entry name" value="Protein crumbs 1"/>
    <property type="match status" value="1"/>
</dbReference>
<dbReference type="PROSITE" id="PS01187">
    <property type="entry name" value="EGF_CA"/>
    <property type="match status" value="1"/>
</dbReference>
<feature type="domain" description="CUB" evidence="27">
    <location>
        <begin position="972"/>
        <end position="1085"/>
    </location>
</feature>
<dbReference type="InterPro" id="IPR000742">
    <property type="entry name" value="EGF"/>
</dbReference>
<feature type="domain" description="EGF-like" evidence="28">
    <location>
        <begin position="424"/>
        <end position="460"/>
    </location>
</feature>
<keyword evidence="19" id="KW-0458">Lysosome</keyword>
<dbReference type="PROSITE" id="PS50026">
    <property type="entry name" value="EGF_3"/>
    <property type="match status" value="4"/>
</dbReference>
<dbReference type="Gene3D" id="2.60.120.290">
    <property type="entry name" value="Spermadhesin, CUB domain"/>
    <property type="match status" value="26"/>
</dbReference>
<evidence type="ECO:0000256" key="21">
    <source>
        <dbReference type="ARBA" id="ARBA00023765"/>
    </source>
</evidence>
<evidence type="ECO:0000256" key="20">
    <source>
        <dbReference type="ARBA" id="ARBA00023285"/>
    </source>
</evidence>
<dbReference type="InterPro" id="IPR049883">
    <property type="entry name" value="NOTCH1_EGF-like"/>
</dbReference>
<evidence type="ECO:0000256" key="22">
    <source>
        <dbReference type="ARBA" id="ARBA00023878"/>
    </source>
</evidence>
<dbReference type="PANTHER" id="PTHR24251">
    <property type="entry name" value="OVOCHYMASE-RELATED"/>
    <property type="match status" value="1"/>
</dbReference>
<proteinExistence type="predicted"/>
<dbReference type="PROSITE" id="PS01186">
    <property type="entry name" value="EGF_2"/>
    <property type="match status" value="2"/>
</dbReference>
<dbReference type="PROSITE" id="PS01180">
    <property type="entry name" value="CUB"/>
    <property type="match status" value="26"/>
</dbReference>
<dbReference type="CTD" id="8029"/>
<dbReference type="GO" id="GO:0031419">
    <property type="term" value="F:cobalamin binding"/>
    <property type="evidence" value="ECO:0007669"/>
    <property type="project" value="UniProtKB-KW"/>
</dbReference>
<keyword evidence="2" id="KW-0813">Transport</keyword>
<dbReference type="KEGG" id="ccal:108625877"/>
<evidence type="ECO:0000256" key="13">
    <source>
        <dbReference type="ARBA" id="ARBA00023098"/>
    </source>
</evidence>
<feature type="domain" description="CUB" evidence="27">
    <location>
        <begin position="2034"/>
        <end position="2156"/>
    </location>
</feature>
<feature type="domain" description="CUB" evidence="27">
    <location>
        <begin position="504"/>
        <end position="619"/>
    </location>
</feature>
<feature type="domain" description="CUB" evidence="27">
    <location>
        <begin position="738"/>
        <end position="848"/>
    </location>
</feature>
<keyword evidence="16" id="KW-1207">Sterol metabolism</keyword>
<evidence type="ECO:0000256" key="1">
    <source>
        <dbReference type="ARBA" id="ARBA00004202"/>
    </source>
</evidence>
<feature type="disulfide bond" evidence="25">
    <location>
        <begin position="428"/>
        <end position="438"/>
    </location>
</feature>
<evidence type="ECO:0000256" key="14">
    <source>
        <dbReference type="ARBA" id="ARBA00023136"/>
    </source>
</evidence>
<feature type="domain" description="CUB" evidence="27">
    <location>
        <begin position="2529"/>
        <end position="2644"/>
    </location>
</feature>
<dbReference type="Pfam" id="PF07645">
    <property type="entry name" value="EGF_CA"/>
    <property type="match status" value="2"/>
</dbReference>
<keyword evidence="4 25" id="KW-0245">EGF-like domain</keyword>
<feature type="chain" id="PRO_5042469144" description="Cubilin" evidence="26">
    <location>
        <begin position="19"/>
        <end position="3640"/>
    </location>
</feature>
<dbReference type="GO" id="GO:0008203">
    <property type="term" value="P:cholesterol metabolic process"/>
    <property type="evidence" value="ECO:0007669"/>
    <property type="project" value="UniProtKB-KW"/>
</dbReference>
<dbReference type="FunFam" id="2.10.25.10:FF:000260">
    <property type="entry name" value="Notch receptor 4"/>
    <property type="match status" value="1"/>
</dbReference>
<dbReference type="CDD" id="cd00054">
    <property type="entry name" value="EGF_CA"/>
    <property type="match status" value="5"/>
</dbReference>
<keyword evidence="18" id="KW-0753">Steroid metabolism</keyword>
<keyword evidence="20" id="KW-0170">Cobalt</keyword>
<evidence type="ECO:0000256" key="25">
    <source>
        <dbReference type="PROSITE-ProRule" id="PRU00076"/>
    </source>
</evidence>
<feature type="domain" description="CUB" evidence="27">
    <location>
        <begin position="1318"/>
        <end position="1435"/>
    </location>
</feature>
<feature type="domain" description="CUB" evidence="27">
    <location>
        <begin position="2157"/>
        <end position="2275"/>
    </location>
</feature>
<evidence type="ECO:0000256" key="3">
    <source>
        <dbReference type="ARBA" id="ARBA00022475"/>
    </source>
</evidence>
<comment type="subunit">
    <text evidence="24">Interacts with AMN. Component of the cubam complex composed of one CUBN trimer and one AMN chain. The cubam complex can dimerize. Interacts with LRP2 in a dual-receptor complex in a calcium-dependent manner. Found in a complex with PID1/PCLI1, LRP1 and CUBNI. Interacts with LRP1 and PID1/PCLI1.</text>
</comment>
<name>A0AAJ7J0C3_9HYME</name>
<evidence type="ECO:0000256" key="2">
    <source>
        <dbReference type="ARBA" id="ARBA00022448"/>
    </source>
</evidence>
<dbReference type="Pfam" id="PF00008">
    <property type="entry name" value="EGF"/>
    <property type="match status" value="2"/>
</dbReference>
<keyword evidence="7" id="KW-0165">Cleavage on pair of basic residues</keyword>
<feature type="disulfide bond" evidence="25">
    <location>
        <begin position="182"/>
        <end position="191"/>
    </location>
</feature>
<feature type="disulfide bond" evidence="25">
    <location>
        <begin position="450"/>
        <end position="459"/>
    </location>
</feature>
<feature type="domain" description="CUB" evidence="27">
    <location>
        <begin position="623"/>
        <end position="732"/>
    </location>
</feature>
<feature type="signal peptide" evidence="26">
    <location>
        <begin position="1"/>
        <end position="18"/>
    </location>
</feature>
<gene>
    <name evidence="30" type="primary">LOC108625877</name>
</gene>
<dbReference type="PROSITE" id="PS00022">
    <property type="entry name" value="EGF_1"/>
    <property type="match status" value="4"/>
</dbReference>
<dbReference type="FunFam" id="2.60.120.290:FF:000005">
    <property type="entry name" value="Procollagen C-endopeptidase enhancer 1"/>
    <property type="match status" value="5"/>
</dbReference>
<dbReference type="PANTHER" id="PTHR24251:SF50">
    <property type="entry name" value="ATTRACTIN-LIKE 1A"/>
    <property type="match status" value="1"/>
</dbReference>
<evidence type="ECO:0000256" key="23">
    <source>
        <dbReference type="ARBA" id="ARBA00049611"/>
    </source>
</evidence>
<feature type="domain" description="EGF-like" evidence="28">
    <location>
        <begin position="156"/>
        <end position="192"/>
    </location>
</feature>
<feature type="domain" description="CUB" evidence="27">
    <location>
        <begin position="1553"/>
        <end position="1665"/>
    </location>
</feature>
<feature type="domain" description="CUB" evidence="27">
    <location>
        <begin position="3147"/>
        <end position="3267"/>
    </location>
</feature>
<evidence type="ECO:0000256" key="8">
    <source>
        <dbReference type="ARBA" id="ARBA00022723"/>
    </source>
</evidence>
<evidence type="ECO:0000256" key="18">
    <source>
        <dbReference type="ARBA" id="ARBA00023221"/>
    </source>
</evidence>
<dbReference type="SMART" id="SM00179">
    <property type="entry name" value="EGF_CA"/>
    <property type="match status" value="7"/>
</dbReference>
<dbReference type="CDD" id="cd22201">
    <property type="entry name" value="cubilin_NTD"/>
    <property type="match status" value="1"/>
</dbReference>
<dbReference type="GO" id="GO:0005765">
    <property type="term" value="C:lysosomal membrane"/>
    <property type="evidence" value="ECO:0007669"/>
    <property type="project" value="UniProtKB-SubCell"/>
</dbReference>
<comment type="function">
    <text evidence="23">Endocytic receptor which plays a role in lipoprotein, vitamin and iron metabolism by facilitating their uptake. Acts together with LRP2 to mediate endocytosis of high-density lipoproteins, GC, hemoglobin, ALB, TF and SCGB1A1. Acts together with AMN to mediate endocytosis of the CBLIF-cobalamin complex. Binds to ALB, MB, Kappa and lambda-light chains, TF, hemoglobin, GC, SCGB1A1, APOA1, high density lipoprotein, and the CBLIF-cobalamin complex. Ligand binding requires calcium. Serves as important transporter in several absorptive epithelia, including intestine, renal proximal tubules and embryonic yolk sac. May play an important role in the development of the peri-implantation embryo through internalization of APOA1 and cholesterol. Binds to LGALS3 at the maternal-fetal interface.</text>
</comment>
<evidence type="ECO:0000256" key="16">
    <source>
        <dbReference type="ARBA" id="ARBA00023166"/>
    </source>
</evidence>
<dbReference type="GO" id="GO:0016324">
    <property type="term" value="C:apical plasma membrane"/>
    <property type="evidence" value="ECO:0007669"/>
    <property type="project" value="UniProtKB-ARBA"/>
</dbReference>
<feature type="domain" description="CUB" evidence="27">
    <location>
        <begin position="1091"/>
        <end position="1203"/>
    </location>
</feature>
<feature type="domain" description="CUB" evidence="27">
    <location>
        <begin position="1794"/>
        <end position="1903"/>
    </location>
</feature>
<dbReference type="Proteomes" id="UP000694925">
    <property type="component" value="Unplaced"/>
</dbReference>
<feature type="domain" description="CUB" evidence="27">
    <location>
        <begin position="3413"/>
        <end position="3517"/>
    </location>
</feature>
<feature type="domain" description="CUB" evidence="27">
    <location>
        <begin position="1904"/>
        <end position="2016"/>
    </location>
</feature>
<dbReference type="SMART" id="SM00181">
    <property type="entry name" value="EGF"/>
    <property type="match status" value="8"/>
</dbReference>
<dbReference type="InterPro" id="IPR000152">
    <property type="entry name" value="EGF-type_Asp/Asn_hydroxyl_site"/>
</dbReference>
<protein>
    <recommendedName>
        <fullName evidence="22">Cubilin</fullName>
    </recommendedName>
</protein>
<keyword evidence="17" id="KW-0325">Glycoprotein</keyword>
<organism evidence="29 30">
    <name type="scientific">Ceratina calcarata</name>
    <dbReference type="NCBI Taxonomy" id="156304"/>
    <lineage>
        <taxon>Eukaryota</taxon>
        <taxon>Metazoa</taxon>
        <taxon>Ecdysozoa</taxon>
        <taxon>Arthropoda</taxon>
        <taxon>Hexapoda</taxon>
        <taxon>Insecta</taxon>
        <taxon>Pterygota</taxon>
        <taxon>Neoptera</taxon>
        <taxon>Endopterygota</taxon>
        <taxon>Hymenoptera</taxon>
        <taxon>Apocrita</taxon>
        <taxon>Aculeata</taxon>
        <taxon>Apoidea</taxon>
        <taxon>Anthophila</taxon>
        <taxon>Apidae</taxon>
        <taxon>Ceratina</taxon>
        <taxon>Zadontomerus</taxon>
    </lineage>
</organism>
<keyword evidence="13" id="KW-0443">Lipid metabolism</keyword>
<evidence type="ECO:0000256" key="4">
    <source>
        <dbReference type="ARBA" id="ARBA00022536"/>
    </source>
</evidence>
<feature type="domain" description="CUB" evidence="27">
    <location>
        <begin position="3523"/>
        <end position="3638"/>
    </location>
</feature>
<dbReference type="PROSITE" id="PS00010">
    <property type="entry name" value="ASX_HYDROXYL"/>
    <property type="match status" value="2"/>
</dbReference>
<feature type="domain" description="CUB" evidence="27">
    <location>
        <begin position="1666"/>
        <end position="1790"/>
    </location>
</feature>
<keyword evidence="12" id="KW-0653">Protein transport</keyword>
<dbReference type="GeneID" id="108625877"/>
<evidence type="ECO:0000313" key="30">
    <source>
        <dbReference type="RefSeq" id="XP_017881696.1"/>
    </source>
</evidence>
<dbReference type="FunFam" id="2.10.25.10:FF:000379">
    <property type="entry name" value="Cubilin"/>
    <property type="match status" value="1"/>
</dbReference>
<dbReference type="RefSeq" id="XP_017881696.1">
    <property type="nucleotide sequence ID" value="XM_018026207.1"/>
</dbReference>
<keyword evidence="9 26" id="KW-0732">Signal</keyword>
<feature type="domain" description="CUB" evidence="27">
    <location>
        <begin position="2786"/>
        <end position="2906"/>
    </location>
</feature>
<reference evidence="30" key="1">
    <citation type="submission" date="2025-08" db="UniProtKB">
        <authorList>
            <consortium name="RefSeq"/>
        </authorList>
    </citation>
    <scope>IDENTIFICATION</scope>
    <source>
        <tissue evidence="30">Whole body</tissue>
    </source>
</reference>
<evidence type="ECO:0000256" key="19">
    <source>
        <dbReference type="ARBA" id="ARBA00023228"/>
    </source>
</evidence>
<evidence type="ECO:0000256" key="10">
    <source>
        <dbReference type="ARBA" id="ARBA00022737"/>
    </source>
</evidence>
<evidence type="ECO:0000256" key="12">
    <source>
        <dbReference type="ARBA" id="ARBA00022927"/>
    </source>
</evidence>
<keyword evidence="5" id="KW-0153">Cholesterol metabolism</keyword>
<dbReference type="SUPFAM" id="SSF49854">
    <property type="entry name" value="Spermadhesin, CUB domain"/>
    <property type="match status" value="26"/>
</dbReference>
<evidence type="ECO:0000256" key="11">
    <source>
        <dbReference type="ARBA" id="ARBA00022837"/>
    </source>
</evidence>
<keyword evidence="6" id="KW-0846">Cobalamin</keyword>
<feature type="domain" description="EGF-like" evidence="28">
    <location>
        <begin position="194"/>
        <end position="235"/>
    </location>
</feature>
<feature type="domain" description="CUB" evidence="27">
    <location>
        <begin position="1437"/>
        <end position="1549"/>
    </location>
</feature>
<dbReference type="InterPro" id="IPR000859">
    <property type="entry name" value="CUB_dom"/>
</dbReference>
<feature type="domain" description="CUB" evidence="27">
    <location>
        <begin position="2279"/>
        <end position="2396"/>
    </location>
</feature>
<dbReference type="Gene3D" id="2.10.25.10">
    <property type="entry name" value="Laminin"/>
    <property type="match status" value="6"/>
</dbReference>
<sequence length="3640" mass="407603">MATGSQWLLLTWLGLSAAWMDERPVLESRDGSLFISAAKDKNITLKVHGSGFLNVNDYNLLKVTQAAVLATRRIERWRTGYMTEVESNLQRLSQIVEGPDGLERKIAMMRFIEGNSTLQPLYKNETAKGINVKIRLILQRLRKVEDKVKSIETKLKVNECTSNPCLNGGACQDLYDGYQCNCPSNWEGPNCMVDVNECVRLLGTDLGCQNGATCHNLPGSYRCDCAPGWFGLHCTKKDSICNTQNSIELCGHGVCVAKPGSPLGYICICDQGWQSEGTNPACIKDVNECTGNHRPCSVNPWVECRNAPGTFFCDSCPQGYTGNGYYCTDIDECLQDNGGCSTTPRVQCINTMGSRMCGPCPTGYQGNGVTCTYVGGCAINNGGCHPLARCIDSAALTSAYVICRCPDGMIGDGMGPNGCQASPTNLACASNPCVYGRCVGLGLHSYNCVCNPGYTGATCNASIDMCSPNPCKNNGVCVISNGAIACDCPSTYTGARCEKPRQTCGGVSRNPVGHLEFPIGGNVYQHGLSCAWVLVTNSSLVLNVTFTRFNLELSPDCKYDFLQIHDGRNAGSQMIGRFCGDKVLHGNGTIVSSHNSLYFWFHSDSSISHDGFAFHWNSIEPVCGGRLTNDYGTISSPGSPGRYPPNRDCYWTITVKPSKRIQIHFGQLMLEEHPTCNADYLAISTIHGENLGRYCNHTHPPPLVVPSSKAVIYFHSDNAGQDAGFQIHYSAIEGLPGCNDVYTLPSGVINNPSNMNSVEELECEWKIQMSVGERVEISWTQFDLAETDCSHEYVEVYDGESIESPLIGRYCGKMIPLTVRTNSNVVLVLFKSTLLGMKGTFALSYNVICGGTFTQESGIIQSPTNPPSDRMLRCIYDITQPSDRRIVLNILSLDIRRHPLKSDCDINYFRVYDGLTENNTRLANLCGTDAVTSKDDVTFYSTHNSMMLKYVNMASPQDRGFIANYTTFKNRCGGLYTESNGMIQSPSKDGVYTNDEECIWTIVAPPGNVVQLTWLNFDLEHNIRCRFDYVSAYENYLSSGKELLGTFCGSTKPPVLITEGNTLTIVFHSDSSINRNGFVATYIFIDARKVCGGHFLKSVGVIRSPEYPRAYPNRKECTWIIEAPNRQRIILNITHFELEGQTNCLFDYLEIRNGGYDNSPLIGKYCGTNIPTEIISQTNKLYLKFVSDQSRSFPGFYIEWDSTTIGCGGDLHAANGDIISPNYPKEYSQLAECQWRIMVAEGSWLRLTIVDLQLEEHVRCRADYIEISEGFNRRNSQRYCGNPYPNIIETTSNIMNIRFRSDYTSSGRGFHLKYETVCRNTVQGFHGVIESPNFPEKYDHNLNCSWKIVAPIGNKINLTFSHFELEGFDWETGCNYDYVDIGEGENDEMTNHLVRLCGSETLPEKIHSSMHEVFVNLVTDSMIAYGGFRLEWVVDGCGGHLTRPFGEFTSPGYPSSYPYNVNCEWLIEVDHTHSIELTIHDINTEKQASCYFDKLQIYSGENDNAPLLVEICYSKKPVIYTSFGNKMFLRFHSDISYASRGFNVSYKTVPIKCGGLYTADTGIIFSTNYPQNYPKKENCEWLLQVDRHHVVNFTFLDFDLEETINCTDDYVEVYDGPTKNSPLMGRHCRTAIPPPYLSTANEMLIVMRTDGILSAKGFKAKYAKACGARITIKDDEPGYLTPSMSYTLSEPFESNELNCTWILVAENPADHVTVTFSHIDINVDGFYYDDHCSWNHVEVFEGEGLDGPSHGKWCDNVVPLPVTSSGNALTVNLHSSYDFVGHFALTYTTLNSACGGNYTSYKGRIASPNYPNSYPLDAECIWILHTSPGSRLSLTFNEFDLQQSENCELDYLEIREESGIGKLISTSCGKLIAPVLTFKNLWIKFKSEGDDVGKGFVAEFTMSSSNELSGPVGRITSPLYPIPYLRSEPLDWRITVEFGSVIRIDVTDLFIESPEFYCHSQLEIFDGYNTEAPSLLATCGLDRPKPVTTSSNVAFIKLTMYLVRQGSVFDLNWIQIPRDFDPTNPDKETKLGNCSEEITLTYPYANSHIITSPGWPNGYDVNLQCSWLFTSPVGTHLLFKAEVMDLEESFGCLADYVSVYSGNALMDTDDTELLGKLCLANSTSLWLENDNNVMTVKFQSDSYLNKTGFRAHVFVGCGGKMEGPNGVIEIGNSTTMRGNGRGMQDLCKWTVEVRSGRMIEVKIKEMSIKQGPSFTCTDNYLMLKNGGEETSPLLGAGMYCGDVTPTTLQTTGNRLFVKAHGLQGNIRFMLTYREVGIDCGGQYILSNKQKKWEISTPNYPNIPHPFSECTWTVMASNKDRITLNFIERFDLSNTLNCEDEYVEVRDGGTDSSKLLGRYCKDVAPSTMISTGNVMYVHFYTNVPEPRNGFKAVFSIGENCGGIIREDKGIISSPNYPLFYPKNETCLWIVVGPTDHTLKFNFLDIHLPGFRVCKNSDYVQIFDKMPMNDTSVFYNDFSSVFELGTYCTQTIPEPIETASNEAVVKFTSDNFEYIPYRGFSMNFSSSREVCGGEYTAMEATLKSSGYPNVATRPRYCDWRIKVPRGFHVVIEILDMDITTQVLVRYRDSRVGLYPSFYNDFRYKSRIKLNPDNSTVGLIRSSSNMMMVGFYLTSGHRGLKFRYHAEAPAPCGGVISYVRGNLTGPRYRPFNESSYYCQWEMQAPENMIDDNNNNYTELTFTVKVMGVVNGLPHLSRNRICYNNQYISVTGKIINNPQGKSSSPVASKLCGRMEDHNITSTSNELWIEYMGTDETNDFEFFLEPANNGCGGVLRANSREIASPKFPARYPNNAECTWEINADSGYHISLRFVDRFNLETSANCEKDYIQIFDWTTLSNDSLVEGWKELGKVCGRDTPPAFNSSGSSMKVVFHSNEAIQGDGFRAVWTEACGGIYEVTSKHRKTIVSPRYPKYYPKNIFCNYTLLAPEKSMIIKFIDFQLETSIEGLQKACRYDNLTMKYIIRYGEDEQTWCGTDKPPIIKSKDRTEIIFRTDNFLQRAGFAFEYFLNDCGGTITAPTDISSLSNGQKYVNGLHCNWEIKAPADKSIVLRFELFEMEYTHQCYFDKVLVYEGLVAEDSKKLATLCGNLTRNLPIIKSRSNSMLVRFEADEYGEYRGIAAKVMFTKSEEAGCGGSINLTATQNQSFKTQMGTTYDSLEDCHWTVITSPGKNIKFTINKMDIRYFIYSNSTDKCTGDFIELRDGAGPHAELIGRYCGNQPPIPIFSSTSALWIRFFSDGTEEGTGVTGTLEAVDGMCGFAPAVINNTKQVLTSPNYPNNYEVGSRCRWLLRAEGLYVDRLHIRFLDFDLTNSKLCEDDYVQIRDTSNRQIIEEGFGENFIWSEDDNRQINDFQPMATYKYCGDKLPHDYYSYSTEIEVMFKSDIGRHKGFKLEYGTSTCDRNFTAETGRIIHDSIEDCWITITAPPNHTISLYFNQIIIYDADECTSSALQVFDGDFNGKLMASLCNVGVPSPLFSTGNKVSLHSWTQWHNTYEYYDITYTTTDQGRGCGGRIFNYGGSFSSPMYPNEYRNDTNCIWEISVPVGLKVTLTFTVFDIGTKSTCNYSYNLVGIYNYDSNGELQLAHLYCGGDEPAPFEATGNRIRVTYASSVNNVGTGWTAIFNSKSD</sequence>
<comment type="subcellular location">
    <subcellularLocation>
        <location evidence="1">Cell membrane</location>
        <topology evidence="1">Peripheral membrane protein</topology>
    </subcellularLocation>
    <subcellularLocation>
        <location evidence="21">Lysosome membrane</location>
        <topology evidence="21">Peripheral membrane protein</topology>
    </subcellularLocation>
</comment>
<keyword evidence="11" id="KW-0106">Calcium</keyword>
<evidence type="ECO:0000256" key="17">
    <source>
        <dbReference type="ARBA" id="ARBA00023180"/>
    </source>
</evidence>
<dbReference type="InterPro" id="IPR018097">
    <property type="entry name" value="EGF_Ca-bd_CS"/>
</dbReference>
<dbReference type="SMART" id="SM00042">
    <property type="entry name" value="CUB"/>
    <property type="match status" value="26"/>
</dbReference>
<keyword evidence="14" id="KW-0472">Membrane</keyword>
<evidence type="ECO:0000313" key="29">
    <source>
        <dbReference type="Proteomes" id="UP000694925"/>
    </source>
</evidence>
<keyword evidence="29" id="KW-1185">Reference proteome</keyword>
<evidence type="ECO:0000256" key="15">
    <source>
        <dbReference type="ARBA" id="ARBA00023157"/>
    </source>
</evidence>
<feature type="domain" description="CUB" evidence="27">
    <location>
        <begin position="3026"/>
        <end position="3140"/>
    </location>
</feature>
<dbReference type="InterPro" id="IPR001881">
    <property type="entry name" value="EGF-like_Ca-bd_dom"/>
</dbReference>
<keyword evidence="15 25" id="KW-1015">Disulfide bond</keyword>
<dbReference type="CDD" id="cd00041">
    <property type="entry name" value="CUB"/>
    <property type="match status" value="25"/>
</dbReference>
<evidence type="ECO:0000256" key="7">
    <source>
        <dbReference type="ARBA" id="ARBA00022685"/>
    </source>
</evidence>
<feature type="domain" description="CUB" evidence="27">
    <location>
        <begin position="3271"/>
        <end position="3411"/>
    </location>
</feature>
<evidence type="ECO:0000259" key="28">
    <source>
        <dbReference type="PROSITE" id="PS50026"/>
    </source>
</evidence>
<feature type="domain" description="CUB" evidence="27">
    <location>
        <begin position="2907"/>
        <end position="3024"/>
    </location>
</feature>
<feature type="disulfide bond" evidence="25">
    <location>
        <begin position="488"/>
        <end position="497"/>
    </location>
</feature>
<dbReference type="InterPro" id="IPR035914">
    <property type="entry name" value="Sperma_CUB_dom_sf"/>
</dbReference>
<keyword evidence="10" id="KW-0677">Repeat</keyword>
<evidence type="ECO:0000256" key="6">
    <source>
        <dbReference type="ARBA" id="ARBA00022628"/>
    </source>
</evidence>
<evidence type="ECO:0000256" key="24">
    <source>
        <dbReference type="ARBA" id="ARBA00049703"/>
    </source>
</evidence>
<dbReference type="SUPFAM" id="SSF57196">
    <property type="entry name" value="EGF/Laminin"/>
    <property type="match status" value="4"/>
</dbReference>
<dbReference type="Pfam" id="PF00431">
    <property type="entry name" value="CUB"/>
    <property type="match status" value="25"/>
</dbReference>
<evidence type="ECO:0000259" key="27">
    <source>
        <dbReference type="PROSITE" id="PS01180"/>
    </source>
</evidence>
<evidence type="ECO:0000256" key="5">
    <source>
        <dbReference type="ARBA" id="ARBA00022548"/>
    </source>
</evidence>
<dbReference type="GO" id="GO:0005509">
    <property type="term" value="F:calcium ion binding"/>
    <property type="evidence" value="ECO:0007669"/>
    <property type="project" value="InterPro"/>
</dbReference>
<feature type="domain" description="CUB" evidence="27">
    <location>
        <begin position="849"/>
        <end position="968"/>
    </location>
</feature>
<accession>A0AAJ7J0C3</accession>
<keyword evidence="8" id="KW-0479">Metal-binding</keyword>
<feature type="domain" description="EGF-like" evidence="28">
    <location>
        <begin position="462"/>
        <end position="498"/>
    </location>
</feature>
<dbReference type="FunFam" id="2.60.120.290:FF:000013">
    <property type="entry name" value="Membrane frizzled-related protein"/>
    <property type="match status" value="7"/>
</dbReference>
<comment type="caution">
    <text evidence="25">Lacks conserved residue(s) required for the propagation of feature annotation.</text>
</comment>
<feature type="domain" description="CUB" evidence="27">
    <location>
        <begin position="2649"/>
        <end position="2782"/>
    </location>
</feature>
<evidence type="ECO:0000256" key="9">
    <source>
        <dbReference type="ARBA" id="ARBA00022729"/>
    </source>
</evidence>
<feature type="domain" description="CUB" evidence="27">
    <location>
        <begin position="1207"/>
        <end position="1317"/>
    </location>
</feature>
<feature type="domain" description="CUB" evidence="27">
    <location>
        <begin position="2399"/>
        <end position="2525"/>
    </location>
</feature>
<evidence type="ECO:0000256" key="26">
    <source>
        <dbReference type="SAM" id="SignalP"/>
    </source>
</evidence>
<keyword evidence="3" id="KW-1003">Cell membrane</keyword>